<dbReference type="PANTHER" id="PTHR45527">
    <property type="entry name" value="NONRIBOSOMAL PEPTIDE SYNTHETASE"/>
    <property type="match status" value="1"/>
</dbReference>
<feature type="non-terminal residue" evidence="5">
    <location>
        <position position="1"/>
    </location>
</feature>
<dbReference type="GO" id="GO:0044550">
    <property type="term" value="P:secondary metabolite biosynthetic process"/>
    <property type="evidence" value="ECO:0007669"/>
    <property type="project" value="TreeGrafter"/>
</dbReference>
<reference evidence="6" key="1">
    <citation type="submission" date="2018-09" db="EMBL/GenBank/DDBJ databases">
        <authorList>
            <person name="Livingstone P.G."/>
            <person name="Whitworth D.E."/>
        </authorList>
    </citation>
    <scope>NUCLEOTIDE SEQUENCE [LARGE SCALE GENOMIC DNA]</scope>
    <source>
        <strain evidence="6">CA051B</strain>
    </source>
</reference>
<proteinExistence type="predicted"/>
<dbReference type="GO" id="GO:0072330">
    <property type="term" value="P:monocarboxylic acid biosynthetic process"/>
    <property type="evidence" value="ECO:0007669"/>
    <property type="project" value="UniProtKB-ARBA"/>
</dbReference>
<dbReference type="Gene3D" id="3.40.50.12780">
    <property type="entry name" value="N-terminal domain of ligase-like"/>
    <property type="match status" value="1"/>
</dbReference>
<dbReference type="FunFam" id="1.10.1200.10:FF:000016">
    <property type="entry name" value="Non-ribosomal peptide synthase"/>
    <property type="match status" value="1"/>
</dbReference>
<dbReference type="InterPro" id="IPR042099">
    <property type="entry name" value="ANL_N_sf"/>
</dbReference>
<dbReference type="FunFam" id="3.30.300.30:FF:000010">
    <property type="entry name" value="Enterobactin synthetase component F"/>
    <property type="match status" value="1"/>
</dbReference>
<dbReference type="Gene3D" id="3.30.559.10">
    <property type="entry name" value="Chloramphenicol acetyltransferase-like domain"/>
    <property type="match status" value="1"/>
</dbReference>
<dbReference type="FunFam" id="3.30.559.10:FF:000012">
    <property type="entry name" value="Non-ribosomal peptide synthetase"/>
    <property type="match status" value="1"/>
</dbReference>
<evidence type="ECO:0000313" key="6">
    <source>
        <dbReference type="Proteomes" id="UP000272888"/>
    </source>
</evidence>
<dbReference type="Proteomes" id="UP000272888">
    <property type="component" value="Unassembled WGS sequence"/>
</dbReference>
<dbReference type="CDD" id="cd19531">
    <property type="entry name" value="LCL_NRPS-like"/>
    <property type="match status" value="1"/>
</dbReference>
<evidence type="ECO:0000256" key="3">
    <source>
        <dbReference type="ARBA" id="ARBA00022553"/>
    </source>
</evidence>
<dbReference type="GO" id="GO:0003824">
    <property type="term" value="F:catalytic activity"/>
    <property type="evidence" value="ECO:0007669"/>
    <property type="project" value="InterPro"/>
</dbReference>
<evidence type="ECO:0000259" key="4">
    <source>
        <dbReference type="PROSITE" id="PS50075"/>
    </source>
</evidence>
<dbReference type="InterPro" id="IPR036736">
    <property type="entry name" value="ACP-like_sf"/>
</dbReference>
<dbReference type="InterPro" id="IPR001242">
    <property type="entry name" value="Condensation_dom"/>
</dbReference>
<keyword evidence="3" id="KW-0597">Phosphoprotein</keyword>
<dbReference type="InterPro" id="IPR023213">
    <property type="entry name" value="CAT-like_dom_sf"/>
</dbReference>
<dbReference type="InterPro" id="IPR000873">
    <property type="entry name" value="AMP-dep_synth/lig_dom"/>
</dbReference>
<keyword evidence="6" id="KW-1185">Reference proteome</keyword>
<gene>
    <name evidence="5" type="ORF">D7V93_42075</name>
</gene>
<dbReference type="Pfam" id="PF00668">
    <property type="entry name" value="Condensation"/>
    <property type="match status" value="1"/>
</dbReference>
<dbReference type="SUPFAM" id="SSF56801">
    <property type="entry name" value="Acetyl-CoA synthetase-like"/>
    <property type="match status" value="2"/>
</dbReference>
<accession>A0A3A8N035</accession>
<protein>
    <submittedName>
        <fullName evidence="5">Non-ribosomal peptide synthetase</fullName>
    </submittedName>
</protein>
<dbReference type="PROSITE" id="PS50075">
    <property type="entry name" value="CARRIER"/>
    <property type="match status" value="1"/>
</dbReference>
<comment type="cofactor">
    <cofactor evidence="1">
        <name>pantetheine 4'-phosphate</name>
        <dbReference type="ChEBI" id="CHEBI:47942"/>
    </cofactor>
</comment>
<dbReference type="GO" id="GO:0043041">
    <property type="term" value="P:amino acid activation for nonribosomal peptide biosynthetic process"/>
    <property type="evidence" value="ECO:0007669"/>
    <property type="project" value="TreeGrafter"/>
</dbReference>
<dbReference type="PANTHER" id="PTHR45527:SF1">
    <property type="entry name" value="FATTY ACID SYNTHASE"/>
    <property type="match status" value="1"/>
</dbReference>
<dbReference type="InterPro" id="IPR009081">
    <property type="entry name" value="PP-bd_ACP"/>
</dbReference>
<name>A0A3A8N035_9BACT</name>
<comment type="caution">
    <text evidence="5">The sequence shown here is derived from an EMBL/GenBank/DDBJ whole genome shotgun (WGS) entry which is preliminary data.</text>
</comment>
<dbReference type="Gene3D" id="3.30.300.30">
    <property type="match status" value="1"/>
</dbReference>
<dbReference type="InterPro" id="IPR025110">
    <property type="entry name" value="AMP-bd_C"/>
</dbReference>
<dbReference type="GO" id="GO:0005829">
    <property type="term" value="C:cytosol"/>
    <property type="evidence" value="ECO:0007669"/>
    <property type="project" value="TreeGrafter"/>
</dbReference>
<dbReference type="InterPro" id="IPR006162">
    <property type="entry name" value="Ppantetheine_attach_site"/>
</dbReference>
<dbReference type="AlphaFoldDB" id="A0A3A8N035"/>
<dbReference type="SUPFAM" id="SSF47336">
    <property type="entry name" value="ACP-like"/>
    <property type="match status" value="1"/>
</dbReference>
<organism evidence="5 6">
    <name type="scientific">Corallococcus llansteffanensis</name>
    <dbReference type="NCBI Taxonomy" id="2316731"/>
    <lineage>
        <taxon>Bacteria</taxon>
        <taxon>Pseudomonadati</taxon>
        <taxon>Myxococcota</taxon>
        <taxon>Myxococcia</taxon>
        <taxon>Myxococcales</taxon>
        <taxon>Cystobacterineae</taxon>
        <taxon>Myxococcaceae</taxon>
        <taxon>Corallococcus</taxon>
    </lineage>
</organism>
<dbReference type="PROSITE" id="PS00012">
    <property type="entry name" value="PHOSPHOPANTETHEINE"/>
    <property type="match status" value="1"/>
</dbReference>
<dbReference type="RefSeq" id="WP_147451643.1">
    <property type="nucleotide sequence ID" value="NZ_RAWB01000919.1"/>
</dbReference>
<feature type="domain" description="Carrier" evidence="4">
    <location>
        <begin position="104"/>
        <end position="179"/>
    </location>
</feature>
<dbReference type="EMBL" id="RAWB01000919">
    <property type="protein sequence ID" value="RKH37433.1"/>
    <property type="molecule type" value="Genomic_DNA"/>
</dbReference>
<dbReference type="SMART" id="SM00823">
    <property type="entry name" value="PKS_PP"/>
    <property type="match status" value="1"/>
</dbReference>
<dbReference type="GO" id="GO:0031177">
    <property type="term" value="F:phosphopantetheine binding"/>
    <property type="evidence" value="ECO:0007669"/>
    <property type="project" value="InterPro"/>
</dbReference>
<sequence>VRGFRIELGEVEAALRKAPGLKDAVVVAKGEAADKRLVAYVVAKAGEALEAEALKAQLRLGLPEYMVPGTVVVLDALPLNSNGKVDRKALPEPEAPQSGSTYLAPRTMTEAKLAAIWAEVLRLPRVGVRDSFFELGGHSLLATQVVSRVRAELSVELPLRALFESPTVEGLAGRLTGHTVASASGLTRVSHEGPLPLSFAQQRLWLIDQLEPGSPLYNMPVAVRLDGALHADVLERALQEVVRRHDALRTTFAQVDGEPAQIIHPEVALPLGRIDLSEVEAAQREAEARAQVAQEMRRPFDLSTGPLVRTLLFKLTEREHILVVNMHHIISDGWSLGVLVREVSTLYAAFAHGQPSPLPELAVQYADYATWQRRTLSGEALRREVAYWEGKLSGAPAVLELPTDRPRPAVRSTTGATLGFTLPRELTEKLRSLGHHEGGSLFMVLLAGWQALLSRYTGQQDLSVGSPIAGRTRAETEGLIGFFVNTLVLRANVEDGQSFRALLQQVRGTVLEAYEHQDVPFEKLVEVLQPTRSLSHTPLFQTLLTLQNLPTEDVRLPGLRLRGLASEHTTSKFDLSAFFSETPDGLQGVLEYSTALFERSTVERMAIHLRTLLEAVAAKPEQSVAELPLLSSDERQRLLVDWNGTTVPSSMDVPVHVHFARQAHRTPDAVALVLGDTTLTYAQLDARANQLAHHLRALGITPGARVGLAVERSFELVVALLAILKAGAAFVPVDRNAPVERITAL</sequence>
<dbReference type="InterPro" id="IPR045851">
    <property type="entry name" value="AMP-bd_C_sf"/>
</dbReference>
<dbReference type="Pfam" id="PF00550">
    <property type="entry name" value="PP-binding"/>
    <property type="match status" value="1"/>
</dbReference>
<keyword evidence="2" id="KW-0596">Phosphopantetheine</keyword>
<dbReference type="Gene3D" id="3.30.559.30">
    <property type="entry name" value="Nonribosomal peptide synthetase, condensation domain"/>
    <property type="match status" value="1"/>
</dbReference>
<evidence type="ECO:0000256" key="2">
    <source>
        <dbReference type="ARBA" id="ARBA00022450"/>
    </source>
</evidence>
<evidence type="ECO:0000256" key="1">
    <source>
        <dbReference type="ARBA" id="ARBA00001957"/>
    </source>
</evidence>
<dbReference type="Pfam" id="PF00501">
    <property type="entry name" value="AMP-binding"/>
    <property type="match status" value="1"/>
</dbReference>
<evidence type="ECO:0000313" key="5">
    <source>
        <dbReference type="EMBL" id="RKH37433.1"/>
    </source>
</evidence>
<dbReference type="Pfam" id="PF13193">
    <property type="entry name" value="AMP-binding_C"/>
    <property type="match status" value="1"/>
</dbReference>
<dbReference type="InterPro" id="IPR020806">
    <property type="entry name" value="PKS_PP-bd"/>
</dbReference>
<dbReference type="SUPFAM" id="SSF52777">
    <property type="entry name" value="CoA-dependent acyltransferases"/>
    <property type="match status" value="2"/>
</dbReference>
<dbReference type="Gene3D" id="1.10.1200.10">
    <property type="entry name" value="ACP-like"/>
    <property type="match status" value="1"/>
</dbReference>
<feature type="non-terminal residue" evidence="5">
    <location>
        <position position="745"/>
    </location>
</feature>